<evidence type="ECO:0000313" key="2">
    <source>
        <dbReference type="Proteomes" id="UP000001471"/>
    </source>
</evidence>
<protein>
    <submittedName>
        <fullName evidence="1">Uncharacterized protein</fullName>
    </submittedName>
</protein>
<dbReference type="AlphaFoldDB" id="B2W3W1"/>
<dbReference type="EMBL" id="DS231618">
    <property type="protein sequence ID" value="EDU48068.1"/>
    <property type="molecule type" value="Genomic_DNA"/>
</dbReference>
<name>B2W3W1_PYRTR</name>
<sequence length="121" mass="13208">MAYTFPPSGTNGGSSKSHLWLMPCPLPTAMSSKTMSKALTTQATATLSVRLPPYHLDRTCAACHLTIETETVLLILHLHLHLLPMQDSSPISALRGLVPHCITRRQMLPKYESPNIGFAVS</sequence>
<proteinExistence type="predicted"/>
<reference evidence="2" key="1">
    <citation type="journal article" date="2013" name="G3 (Bethesda)">
        <title>Comparative genomics of a plant-pathogenic fungus, Pyrenophora tritici-repentis, reveals transduplication and the impact of repeat elements on pathogenicity and population divergence.</title>
        <authorList>
            <person name="Manning V.A."/>
            <person name="Pandelova I."/>
            <person name="Dhillon B."/>
            <person name="Wilhelm L.J."/>
            <person name="Goodwin S.B."/>
            <person name="Berlin A.M."/>
            <person name="Figueroa M."/>
            <person name="Freitag M."/>
            <person name="Hane J.K."/>
            <person name="Henrissat B."/>
            <person name="Holman W.H."/>
            <person name="Kodira C.D."/>
            <person name="Martin J."/>
            <person name="Oliver R.P."/>
            <person name="Robbertse B."/>
            <person name="Schackwitz W."/>
            <person name="Schwartz D.C."/>
            <person name="Spatafora J.W."/>
            <person name="Turgeon B.G."/>
            <person name="Yandava C."/>
            <person name="Young S."/>
            <person name="Zhou S."/>
            <person name="Zeng Q."/>
            <person name="Grigoriev I.V."/>
            <person name="Ma L.-J."/>
            <person name="Ciuffetti L.M."/>
        </authorList>
    </citation>
    <scope>NUCLEOTIDE SEQUENCE [LARGE SCALE GENOMIC DNA]</scope>
    <source>
        <strain evidence="2">Pt-1C-BFP</strain>
    </source>
</reference>
<dbReference type="InParanoid" id="B2W3W1"/>
<dbReference type="HOGENOM" id="CLU_2039245_0_0_1"/>
<dbReference type="Proteomes" id="UP000001471">
    <property type="component" value="Unassembled WGS sequence"/>
</dbReference>
<accession>B2W3W1</accession>
<evidence type="ECO:0000313" key="1">
    <source>
        <dbReference type="EMBL" id="EDU48068.1"/>
    </source>
</evidence>
<organism evidence="1 2">
    <name type="scientific">Pyrenophora tritici-repentis (strain Pt-1C-BFP)</name>
    <name type="common">Wheat tan spot fungus</name>
    <name type="synonym">Drechslera tritici-repentis</name>
    <dbReference type="NCBI Taxonomy" id="426418"/>
    <lineage>
        <taxon>Eukaryota</taxon>
        <taxon>Fungi</taxon>
        <taxon>Dikarya</taxon>
        <taxon>Ascomycota</taxon>
        <taxon>Pezizomycotina</taxon>
        <taxon>Dothideomycetes</taxon>
        <taxon>Pleosporomycetidae</taxon>
        <taxon>Pleosporales</taxon>
        <taxon>Pleosporineae</taxon>
        <taxon>Pleosporaceae</taxon>
        <taxon>Pyrenophora</taxon>
    </lineage>
</organism>
<gene>
    <name evidence="1" type="ORF">PTRG_05161</name>
</gene>